<dbReference type="HOGENOM" id="CLU_2722456_0_0_1"/>
<evidence type="ECO:0000313" key="2">
    <source>
        <dbReference type="EMBL" id="EPE24153.1"/>
    </source>
</evidence>
<evidence type="ECO:0000256" key="1">
    <source>
        <dbReference type="SAM" id="SignalP"/>
    </source>
</evidence>
<dbReference type="AlphaFoldDB" id="S3DBW7"/>
<name>S3DBW7_GLAL2</name>
<feature type="chain" id="PRO_5004519706" description="Hydrophobin" evidence="1">
    <location>
        <begin position="20"/>
        <end position="72"/>
    </location>
</feature>
<gene>
    <name evidence="2" type="ORF">GLAREA_08003</name>
</gene>
<feature type="signal peptide" evidence="1">
    <location>
        <begin position="1"/>
        <end position="19"/>
    </location>
</feature>
<proteinExistence type="predicted"/>
<sequence length="72" mass="6954">MKTSLAFILTALVLPFISAAPVEQRTPQSGPGIIVSSPNGQECTGASDGVSLGSIVGNVLGCGGVGGILGGK</sequence>
<accession>S3DBW7</accession>
<reference evidence="2 3" key="1">
    <citation type="journal article" date="2013" name="BMC Genomics">
        <title>Genomics-driven discovery of the pneumocandin biosynthetic gene cluster in the fungus Glarea lozoyensis.</title>
        <authorList>
            <person name="Chen L."/>
            <person name="Yue Q."/>
            <person name="Zhang X."/>
            <person name="Xiang M."/>
            <person name="Wang C."/>
            <person name="Li S."/>
            <person name="Che Y."/>
            <person name="Ortiz-Lopez F.J."/>
            <person name="Bills G.F."/>
            <person name="Liu X."/>
            <person name="An Z."/>
        </authorList>
    </citation>
    <scope>NUCLEOTIDE SEQUENCE [LARGE SCALE GENOMIC DNA]</scope>
    <source>
        <strain evidence="3">ATCC 20868 / MF5171</strain>
    </source>
</reference>
<keyword evidence="3" id="KW-1185">Reference proteome</keyword>
<evidence type="ECO:0008006" key="4">
    <source>
        <dbReference type="Google" id="ProtNLM"/>
    </source>
</evidence>
<organism evidence="2 3">
    <name type="scientific">Glarea lozoyensis (strain ATCC 20868 / MF5171)</name>
    <dbReference type="NCBI Taxonomy" id="1116229"/>
    <lineage>
        <taxon>Eukaryota</taxon>
        <taxon>Fungi</taxon>
        <taxon>Dikarya</taxon>
        <taxon>Ascomycota</taxon>
        <taxon>Pezizomycotina</taxon>
        <taxon>Leotiomycetes</taxon>
        <taxon>Helotiales</taxon>
        <taxon>Helotiaceae</taxon>
        <taxon>Glarea</taxon>
    </lineage>
</organism>
<dbReference type="EMBL" id="KE145373">
    <property type="protein sequence ID" value="EPE24153.1"/>
    <property type="molecule type" value="Genomic_DNA"/>
</dbReference>
<keyword evidence="1" id="KW-0732">Signal</keyword>
<dbReference type="KEGG" id="glz:GLAREA_08003"/>
<dbReference type="GeneID" id="19467054"/>
<evidence type="ECO:0000313" key="3">
    <source>
        <dbReference type="Proteomes" id="UP000016922"/>
    </source>
</evidence>
<protein>
    <recommendedName>
        <fullName evidence="4">Hydrophobin</fullName>
    </recommendedName>
</protein>
<dbReference type="RefSeq" id="XP_008088241.1">
    <property type="nucleotide sequence ID" value="XM_008090050.1"/>
</dbReference>
<dbReference type="Proteomes" id="UP000016922">
    <property type="component" value="Unassembled WGS sequence"/>
</dbReference>